<dbReference type="GO" id="GO:0031090">
    <property type="term" value="C:organelle membrane"/>
    <property type="evidence" value="ECO:0007669"/>
    <property type="project" value="UniProtKB-ARBA"/>
</dbReference>
<evidence type="ECO:0000313" key="9">
    <source>
        <dbReference type="EMBL" id="KAK1417413.1"/>
    </source>
</evidence>
<feature type="compositionally biased region" description="Low complexity" evidence="6">
    <location>
        <begin position="323"/>
        <end position="344"/>
    </location>
</feature>
<accession>A0AAD8K990</accession>
<keyword evidence="10" id="KW-1185">Reference proteome</keyword>
<dbReference type="AlphaFoldDB" id="A0AAD8K990"/>
<feature type="transmembrane region" description="Helical" evidence="7">
    <location>
        <begin position="109"/>
        <end position="133"/>
    </location>
</feature>
<dbReference type="Pfam" id="PF01490">
    <property type="entry name" value="Aa_trans"/>
    <property type="match status" value="1"/>
</dbReference>
<organism evidence="9 10">
    <name type="scientific">Tagetes erecta</name>
    <name type="common">African marigold</name>
    <dbReference type="NCBI Taxonomy" id="13708"/>
    <lineage>
        <taxon>Eukaryota</taxon>
        <taxon>Viridiplantae</taxon>
        <taxon>Streptophyta</taxon>
        <taxon>Embryophyta</taxon>
        <taxon>Tracheophyta</taxon>
        <taxon>Spermatophyta</taxon>
        <taxon>Magnoliopsida</taxon>
        <taxon>eudicotyledons</taxon>
        <taxon>Gunneridae</taxon>
        <taxon>Pentapetalae</taxon>
        <taxon>asterids</taxon>
        <taxon>campanulids</taxon>
        <taxon>Asterales</taxon>
        <taxon>Asteraceae</taxon>
        <taxon>Asteroideae</taxon>
        <taxon>Heliantheae alliance</taxon>
        <taxon>Tageteae</taxon>
        <taxon>Tagetes</taxon>
    </lineage>
</organism>
<name>A0AAD8K990_TARER</name>
<evidence type="ECO:0000256" key="1">
    <source>
        <dbReference type="ARBA" id="ARBA00004141"/>
    </source>
</evidence>
<keyword evidence="5 7" id="KW-0472">Membrane</keyword>
<dbReference type="PANTHER" id="PTHR22950:SF461">
    <property type="entry name" value="AMINO ACID TRANSPORTER TRANSMEMBRANE DOMAIN-CONTAINING PROTEIN"/>
    <property type="match status" value="1"/>
</dbReference>
<feature type="transmembrane region" description="Helical" evidence="7">
    <location>
        <begin position="243"/>
        <end position="262"/>
    </location>
</feature>
<evidence type="ECO:0000256" key="7">
    <source>
        <dbReference type="SAM" id="Phobius"/>
    </source>
</evidence>
<keyword evidence="4 7" id="KW-1133">Transmembrane helix</keyword>
<evidence type="ECO:0000259" key="8">
    <source>
        <dbReference type="Pfam" id="PF01490"/>
    </source>
</evidence>
<keyword evidence="2 7" id="KW-0812">Transmembrane</keyword>
<evidence type="ECO:0000256" key="2">
    <source>
        <dbReference type="ARBA" id="ARBA00022692"/>
    </source>
</evidence>
<keyword evidence="3" id="KW-0029">Amino-acid transport</keyword>
<evidence type="ECO:0000256" key="5">
    <source>
        <dbReference type="ARBA" id="ARBA00023136"/>
    </source>
</evidence>
<evidence type="ECO:0000256" key="3">
    <source>
        <dbReference type="ARBA" id="ARBA00022970"/>
    </source>
</evidence>
<evidence type="ECO:0000313" key="10">
    <source>
        <dbReference type="Proteomes" id="UP001229421"/>
    </source>
</evidence>
<dbReference type="InterPro" id="IPR013057">
    <property type="entry name" value="AA_transpt_TM"/>
</dbReference>
<dbReference type="PANTHER" id="PTHR22950">
    <property type="entry name" value="AMINO ACID TRANSPORTER"/>
    <property type="match status" value="1"/>
</dbReference>
<protein>
    <recommendedName>
        <fullName evidence="8">Amino acid transporter transmembrane domain-containing protein</fullName>
    </recommendedName>
</protein>
<sequence>MARWCLSYNKVGRRGVLVCPLPSSPFTLLCLLSFLQNFAEMDFGSRLRQLFGIDREEENIPPNPVEGNIRANPVERTAQTNHKERTTQTNTEERNIDLRQRILNRLQKFLPCLRIMLIGIYAFVGTSFAYAPFSLKEGGWFSLIVLMLVAFVAVLTSWLLGDCLKKTQDLHNFEDVGRHAFGGCGFWLIRVLEGLFSYVTCLSVVILLRDNLVHILIETLAVRNVTRGHFYETVTKNFQTTGVVMTAIILAFLLLVLCACIVNEDNSWLAGVGVTLMVCVFIFMLRDGLPKDMEAVRSQGASHMLCTRASPVAGAPHLATLKTPTTSPLTPASLTNSLTSTLTRHPPHRPTSPPTSAPTLNKALRGGFHTIHIAFGFFVYYLCGQGTMPRLYDVMPKKENYPATVMSM</sequence>
<dbReference type="EMBL" id="JAUHHV010000007">
    <property type="protein sequence ID" value="KAK1417413.1"/>
    <property type="molecule type" value="Genomic_DNA"/>
</dbReference>
<evidence type="ECO:0000256" key="4">
    <source>
        <dbReference type="ARBA" id="ARBA00022989"/>
    </source>
</evidence>
<feature type="region of interest" description="Disordered" evidence="6">
    <location>
        <begin position="323"/>
        <end position="360"/>
    </location>
</feature>
<gene>
    <name evidence="9" type="ORF">QVD17_26540</name>
</gene>
<proteinExistence type="predicted"/>
<comment type="subcellular location">
    <subcellularLocation>
        <location evidence="1">Membrane</location>
        <topology evidence="1">Multi-pass membrane protein</topology>
    </subcellularLocation>
</comment>
<dbReference type="GO" id="GO:0015179">
    <property type="term" value="F:L-amino acid transmembrane transporter activity"/>
    <property type="evidence" value="ECO:0007669"/>
    <property type="project" value="TreeGrafter"/>
</dbReference>
<evidence type="ECO:0000256" key="6">
    <source>
        <dbReference type="SAM" id="MobiDB-lite"/>
    </source>
</evidence>
<dbReference type="Proteomes" id="UP001229421">
    <property type="component" value="Unassembled WGS sequence"/>
</dbReference>
<feature type="transmembrane region" description="Helical" evidence="7">
    <location>
        <begin position="139"/>
        <end position="160"/>
    </location>
</feature>
<reference evidence="9" key="1">
    <citation type="journal article" date="2023" name="bioRxiv">
        <title>Improved chromosome-level genome assembly for marigold (Tagetes erecta).</title>
        <authorList>
            <person name="Jiang F."/>
            <person name="Yuan L."/>
            <person name="Wang S."/>
            <person name="Wang H."/>
            <person name="Xu D."/>
            <person name="Wang A."/>
            <person name="Fan W."/>
        </authorList>
    </citation>
    <scope>NUCLEOTIDE SEQUENCE</scope>
    <source>
        <strain evidence="9">WSJ</strain>
        <tissue evidence="9">Leaf</tissue>
    </source>
</reference>
<comment type="caution">
    <text evidence="9">The sequence shown here is derived from an EMBL/GenBank/DDBJ whole genome shotgun (WGS) entry which is preliminary data.</text>
</comment>
<keyword evidence="3" id="KW-0813">Transport</keyword>
<feature type="domain" description="Amino acid transporter transmembrane" evidence="8">
    <location>
        <begin position="120"/>
        <end position="301"/>
    </location>
</feature>
<feature type="transmembrane region" description="Helical" evidence="7">
    <location>
        <begin position="268"/>
        <end position="285"/>
    </location>
</feature>